<reference evidence="1 2" key="1">
    <citation type="submission" date="2018-06" db="EMBL/GenBank/DDBJ databases">
        <authorList>
            <consortium name="Pathogen Informatics"/>
            <person name="Doyle S."/>
        </authorList>
    </citation>
    <scope>NUCLEOTIDE SEQUENCE [LARGE SCALE GENOMIC DNA]</scope>
    <source>
        <strain evidence="1 2">NCTC11661</strain>
    </source>
</reference>
<name>A0A376BYW5_9FLAO</name>
<proteinExistence type="predicted"/>
<dbReference type="AlphaFoldDB" id="A0A376BYW5"/>
<evidence type="ECO:0008006" key="3">
    <source>
        <dbReference type="Google" id="ProtNLM"/>
    </source>
</evidence>
<dbReference type="Proteomes" id="UP000255515">
    <property type="component" value="Unassembled WGS sequence"/>
</dbReference>
<organism evidence="1 2">
    <name type="scientific">Bergeyella zoohelcum</name>
    <dbReference type="NCBI Taxonomy" id="1015"/>
    <lineage>
        <taxon>Bacteria</taxon>
        <taxon>Pseudomonadati</taxon>
        <taxon>Bacteroidota</taxon>
        <taxon>Flavobacteriia</taxon>
        <taxon>Flavobacteriales</taxon>
        <taxon>Weeksellaceae</taxon>
        <taxon>Bergeyella</taxon>
    </lineage>
</organism>
<protein>
    <recommendedName>
        <fullName evidence="3">Lipoprotein</fullName>
    </recommendedName>
</protein>
<gene>
    <name evidence="1" type="ORF">NCTC11661_00490</name>
</gene>
<evidence type="ECO:0000313" key="1">
    <source>
        <dbReference type="EMBL" id="SSZ46833.1"/>
    </source>
</evidence>
<dbReference type="EMBL" id="UFTJ01000001">
    <property type="protein sequence ID" value="SSZ46833.1"/>
    <property type="molecule type" value="Genomic_DNA"/>
</dbReference>
<accession>A0A376BYW5</accession>
<dbReference type="PROSITE" id="PS51257">
    <property type="entry name" value="PROKAR_LIPOPROTEIN"/>
    <property type="match status" value="1"/>
</dbReference>
<evidence type="ECO:0000313" key="2">
    <source>
        <dbReference type="Proteomes" id="UP000255515"/>
    </source>
</evidence>
<sequence length="131" mass="14810">MFKFKVKYMIKKMLLSTMMVVSGVTMISCNRDDDRINKETENSEIGAISLKEFSLEKTEISVKRGKTEKIRILSGNGNYDYTQNLQVAIINLSKDKEYLEITALQDGGTASTHVTDIKSGKRIKITIHTTK</sequence>